<evidence type="ECO:0000256" key="7">
    <source>
        <dbReference type="ARBA" id="ARBA00023054"/>
    </source>
</evidence>
<evidence type="ECO:0000256" key="11">
    <source>
        <dbReference type="RuleBase" id="RU000394"/>
    </source>
</evidence>
<comment type="similarity">
    <text evidence="2">Belongs to the TRAFAC class myosin-kinesin ATPase superfamily. Kinesin family. KIN-14 subfamily.</text>
</comment>
<keyword evidence="9" id="KW-0206">Cytoskeleton</keyword>
<dbReference type="InterPro" id="IPR001752">
    <property type="entry name" value="Kinesin_motor_dom"/>
</dbReference>
<dbReference type="PRINTS" id="PR00380">
    <property type="entry name" value="KINESINHEAVY"/>
</dbReference>
<evidence type="ECO:0000313" key="16">
    <source>
        <dbReference type="Proteomes" id="UP000242877"/>
    </source>
</evidence>
<evidence type="ECO:0000256" key="8">
    <source>
        <dbReference type="ARBA" id="ARBA00023175"/>
    </source>
</evidence>
<dbReference type="Pfam" id="PF00225">
    <property type="entry name" value="Kinesin"/>
    <property type="match status" value="1"/>
</dbReference>
<keyword evidence="5 10" id="KW-0547">Nucleotide-binding</keyword>
<evidence type="ECO:0000256" key="6">
    <source>
        <dbReference type="ARBA" id="ARBA00022840"/>
    </source>
</evidence>
<dbReference type="OrthoDB" id="3176171at2759"/>
<dbReference type="GO" id="GO:0005874">
    <property type="term" value="C:microtubule"/>
    <property type="evidence" value="ECO:0007669"/>
    <property type="project" value="UniProtKB-KW"/>
</dbReference>
<feature type="domain" description="Kinesin motor" evidence="14">
    <location>
        <begin position="460"/>
        <end position="812"/>
    </location>
</feature>
<evidence type="ECO:0000256" key="1">
    <source>
        <dbReference type="ARBA" id="ARBA00004245"/>
    </source>
</evidence>
<dbReference type="VEuPathDB" id="FungiDB:AAP_01527"/>
<gene>
    <name evidence="15" type="ORF">AAP_01527</name>
</gene>
<protein>
    <recommendedName>
        <fullName evidence="11">Kinesin-like protein</fullName>
    </recommendedName>
</protein>
<dbReference type="InterPro" id="IPR027640">
    <property type="entry name" value="Kinesin-like_fam"/>
</dbReference>
<dbReference type="GO" id="GO:0008569">
    <property type="term" value="F:minus-end-directed microtubule motor activity"/>
    <property type="evidence" value="ECO:0007669"/>
    <property type="project" value="UniProtKB-ARBA"/>
</dbReference>
<feature type="compositionally biased region" description="Pro residues" evidence="13">
    <location>
        <begin position="59"/>
        <end position="68"/>
    </location>
</feature>
<reference evidence="15 16" key="1">
    <citation type="journal article" date="2016" name="Genome Biol. Evol.">
        <title>Divergent and convergent evolution of fungal pathogenicity.</title>
        <authorList>
            <person name="Shang Y."/>
            <person name="Xiao G."/>
            <person name="Zheng P."/>
            <person name="Cen K."/>
            <person name="Zhan S."/>
            <person name="Wang C."/>
        </authorList>
    </citation>
    <scope>NUCLEOTIDE SEQUENCE [LARGE SCALE GENOMIC DNA]</scope>
    <source>
        <strain evidence="15 16">ARSEF 7405</strain>
    </source>
</reference>
<feature type="coiled-coil region" evidence="12">
    <location>
        <begin position="223"/>
        <end position="289"/>
    </location>
</feature>
<dbReference type="PANTHER" id="PTHR47972:SF45">
    <property type="entry name" value="PROTEIN CLARET SEGREGATIONAL"/>
    <property type="match status" value="1"/>
</dbReference>
<dbReference type="FunFam" id="3.40.850.10:FF:000065">
    <property type="entry name" value="Kinesin-like protein"/>
    <property type="match status" value="1"/>
</dbReference>
<keyword evidence="16" id="KW-1185">Reference proteome</keyword>
<sequence>MAAYNDENQQRPTSAIPRLRFATSIPKLSDITNNKDITSTMPIPTSKPTKQGRPSPTSSMPPPPPPPAVSGRDSRAGLSRGRSVTQTGTTSSSGTGTSLPYRPTSAAGSRPATSTTRIARPASAAGHRSQSSIPSIAQSQAQAQNPALRARPQSSMSLRRMPSLSEARKKKEEQLLREQANKSTTLETWNTTDKLNNVDIIANRVIEAMKGSNNEKDWMLGALDEYKKRVQDLETKQEKLFEANTGLRFELDGAKDKLQTAEQREQELIREKERSVADAERRVQSEMDHLRRDLQLQAAEYAKQKDAEIVEMRAKFQKEVEEEREKIRRENELLKQQASTEVQRKDVELTSAKSEVDRLRRENEGIRMDLDKKQAWTTSLEKTLETNRTTIATLESSISALKSRIEFLESGSKAQFESFTRLDQEMRIAIAERDAAKEKLLKEETVRRKLHNQVQELKGNIRVFCRVRPPLEKEPADDIARIEYPDADLGDREISLQGPEERTAMGTLTTRTHGFEFDRVFGPSATNEVVFEEISQLVQSALDGYNVCIFCYGQTGSGKTYTMGASDDGMIPRAVRQIFTAKEELAERGWVYELEGCFVEVYNENIHDLIGKAEELDKKRCEIRHDLARQRTEVVGATVVPLNTPEEVDNILRRADRNRSVGATKANERSSRSHSVFILRMRGHNKITGEKRREGVLNLVDLAGSERLNVSGSEGVRLKETQSINRSLACLGDVIAALGEAQAEGGWSDGTSSEQQAVTSHIPYRNSKLTYLLQFSLGGNSKTLMFVNVSPRRQHLGETLTSLKFAVKVGSVKMARGKRLR</sequence>
<keyword evidence="8 10" id="KW-0505">Motor protein</keyword>
<keyword evidence="7 12" id="KW-0175">Coiled coil</keyword>
<evidence type="ECO:0000256" key="9">
    <source>
        <dbReference type="ARBA" id="ARBA00023212"/>
    </source>
</evidence>
<feature type="compositionally biased region" description="Low complexity" evidence="13">
    <location>
        <begin position="129"/>
        <end position="165"/>
    </location>
</feature>
<comment type="subcellular location">
    <subcellularLocation>
        <location evidence="1">Cytoplasm</location>
        <location evidence="1">Cytoskeleton</location>
    </subcellularLocation>
</comment>
<dbReference type="InterPro" id="IPR036961">
    <property type="entry name" value="Kinesin_motor_dom_sf"/>
</dbReference>
<keyword evidence="3" id="KW-0963">Cytoplasm</keyword>
<comment type="caution">
    <text evidence="15">The sequence shown here is derived from an EMBL/GenBank/DDBJ whole genome shotgun (WGS) entry which is preliminary data.</text>
</comment>
<evidence type="ECO:0000256" key="10">
    <source>
        <dbReference type="PROSITE-ProRule" id="PRU00283"/>
    </source>
</evidence>
<feature type="binding site" evidence="10">
    <location>
        <begin position="553"/>
        <end position="560"/>
    </location>
    <ligand>
        <name>ATP</name>
        <dbReference type="ChEBI" id="CHEBI:30616"/>
    </ligand>
</feature>
<dbReference type="PANTHER" id="PTHR47972">
    <property type="entry name" value="KINESIN-LIKE PROTEIN KLP-3"/>
    <property type="match status" value="1"/>
</dbReference>
<dbReference type="CDD" id="cd01366">
    <property type="entry name" value="KISc_C_terminal"/>
    <property type="match status" value="1"/>
</dbReference>
<evidence type="ECO:0000313" key="15">
    <source>
        <dbReference type="EMBL" id="KZZ95039.1"/>
    </source>
</evidence>
<dbReference type="GO" id="GO:0007018">
    <property type="term" value="P:microtubule-based movement"/>
    <property type="evidence" value="ECO:0007669"/>
    <property type="project" value="InterPro"/>
</dbReference>
<dbReference type="Gene3D" id="3.40.850.10">
    <property type="entry name" value="Kinesin motor domain"/>
    <property type="match status" value="1"/>
</dbReference>
<feature type="compositionally biased region" description="Basic and acidic residues" evidence="13">
    <location>
        <begin position="166"/>
        <end position="180"/>
    </location>
</feature>
<feature type="compositionally biased region" description="Polar residues" evidence="13">
    <location>
        <begin position="30"/>
        <end position="49"/>
    </location>
</feature>
<evidence type="ECO:0000256" key="13">
    <source>
        <dbReference type="SAM" id="MobiDB-lite"/>
    </source>
</evidence>
<dbReference type="InterPro" id="IPR019821">
    <property type="entry name" value="Kinesin_motor_CS"/>
</dbReference>
<feature type="region of interest" description="Disordered" evidence="13">
    <location>
        <begin position="1"/>
        <end position="188"/>
    </location>
</feature>
<evidence type="ECO:0000256" key="4">
    <source>
        <dbReference type="ARBA" id="ARBA00022701"/>
    </source>
</evidence>
<dbReference type="GO" id="GO:0008017">
    <property type="term" value="F:microtubule binding"/>
    <property type="evidence" value="ECO:0007669"/>
    <property type="project" value="InterPro"/>
</dbReference>
<keyword evidence="6 10" id="KW-0067">ATP-binding</keyword>
<feature type="coiled-coil region" evidence="12">
    <location>
        <begin position="313"/>
        <end position="369"/>
    </location>
</feature>
<dbReference type="AlphaFoldDB" id="A0A168BAP6"/>
<evidence type="ECO:0000256" key="12">
    <source>
        <dbReference type="SAM" id="Coils"/>
    </source>
</evidence>
<evidence type="ECO:0000256" key="5">
    <source>
        <dbReference type="ARBA" id="ARBA00022741"/>
    </source>
</evidence>
<evidence type="ECO:0000256" key="2">
    <source>
        <dbReference type="ARBA" id="ARBA00010899"/>
    </source>
</evidence>
<keyword evidence="4 11" id="KW-0493">Microtubule</keyword>
<feature type="compositionally biased region" description="Polar residues" evidence="13">
    <location>
        <begin position="1"/>
        <end position="13"/>
    </location>
</feature>
<organism evidence="15 16">
    <name type="scientific">Ascosphaera apis ARSEF 7405</name>
    <dbReference type="NCBI Taxonomy" id="392613"/>
    <lineage>
        <taxon>Eukaryota</taxon>
        <taxon>Fungi</taxon>
        <taxon>Dikarya</taxon>
        <taxon>Ascomycota</taxon>
        <taxon>Pezizomycotina</taxon>
        <taxon>Eurotiomycetes</taxon>
        <taxon>Eurotiomycetidae</taxon>
        <taxon>Onygenales</taxon>
        <taxon>Ascosphaeraceae</taxon>
        <taxon>Ascosphaera</taxon>
    </lineage>
</organism>
<accession>A0A168BAP6</accession>
<evidence type="ECO:0000256" key="3">
    <source>
        <dbReference type="ARBA" id="ARBA00022490"/>
    </source>
</evidence>
<dbReference type="EMBL" id="AZGZ01000005">
    <property type="protein sequence ID" value="KZZ95039.1"/>
    <property type="molecule type" value="Genomic_DNA"/>
</dbReference>
<dbReference type="GO" id="GO:0090307">
    <property type="term" value="P:mitotic spindle assembly"/>
    <property type="evidence" value="ECO:0007669"/>
    <property type="project" value="UniProtKB-ARBA"/>
</dbReference>
<dbReference type="PROSITE" id="PS00411">
    <property type="entry name" value="KINESIN_MOTOR_1"/>
    <property type="match status" value="1"/>
</dbReference>
<feature type="compositionally biased region" description="Low complexity" evidence="13">
    <location>
        <begin position="79"/>
        <end position="98"/>
    </location>
</feature>
<dbReference type="Proteomes" id="UP000242877">
    <property type="component" value="Unassembled WGS sequence"/>
</dbReference>
<evidence type="ECO:0000259" key="14">
    <source>
        <dbReference type="PROSITE" id="PS50067"/>
    </source>
</evidence>
<proteinExistence type="inferred from homology"/>
<dbReference type="SMART" id="SM00129">
    <property type="entry name" value="KISc"/>
    <property type="match status" value="1"/>
</dbReference>
<name>A0A168BAP6_9EURO</name>
<dbReference type="SUPFAM" id="SSF52540">
    <property type="entry name" value="P-loop containing nucleoside triphosphate hydrolases"/>
    <property type="match status" value="1"/>
</dbReference>
<dbReference type="PROSITE" id="PS50067">
    <property type="entry name" value="KINESIN_MOTOR_2"/>
    <property type="match status" value="1"/>
</dbReference>
<dbReference type="GO" id="GO:0005524">
    <property type="term" value="F:ATP binding"/>
    <property type="evidence" value="ECO:0007669"/>
    <property type="project" value="UniProtKB-UniRule"/>
</dbReference>
<dbReference type="InterPro" id="IPR027417">
    <property type="entry name" value="P-loop_NTPase"/>
</dbReference>